<reference evidence="1 2" key="1">
    <citation type="submission" date="2023-08" db="EMBL/GenBank/DDBJ databases">
        <title>Functional and genomic diversity of the sorghum phyllosphere microbiome.</title>
        <authorList>
            <person name="Shade A."/>
        </authorList>
    </citation>
    <scope>NUCLEOTIDE SEQUENCE [LARGE SCALE GENOMIC DNA]</scope>
    <source>
        <strain evidence="1 2">SORGH_AS_0335</strain>
    </source>
</reference>
<proteinExistence type="predicted"/>
<organism evidence="1 2">
    <name type="scientific">Paracidovorax wautersii</name>
    <dbReference type="NCBI Taxonomy" id="1177982"/>
    <lineage>
        <taxon>Bacteria</taxon>
        <taxon>Pseudomonadati</taxon>
        <taxon>Pseudomonadota</taxon>
        <taxon>Betaproteobacteria</taxon>
        <taxon>Burkholderiales</taxon>
        <taxon>Comamonadaceae</taxon>
        <taxon>Paracidovorax</taxon>
    </lineage>
</organism>
<dbReference type="Proteomes" id="UP001267710">
    <property type="component" value="Unassembled WGS sequence"/>
</dbReference>
<dbReference type="RefSeq" id="WP_309831798.1">
    <property type="nucleotide sequence ID" value="NZ_JAVIZX010000001.1"/>
</dbReference>
<accession>A0ABU1IGR0</accession>
<keyword evidence="2" id="KW-1185">Reference proteome</keyword>
<evidence type="ECO:0000313" key="1">
    <source>
        <dbReference type="EMBL" id="MDR6216412.1"/>
    </source>
</evidence>
<sequence length="176" mass="19438">MPKLPAEGADAPVPWGGGLPSGRFDGREAFRGLVRDALACAAREGWPELVLSDAQFGDWPLSERSVTESLEAWARSGRRFVLLAGGFDEIVRAHPRFVHWRGTWGHIIECRRAAASSVELPSALWSPSWALHRLDPQRCAGVSGSEPERCQRLRESLDEWLLRRSSPGFPATTLGL</sequence>
<dbReference type="EMBL" id="JAVIZX010000001">
    <property type="protein sequence ID" value="MDR6216412.1"/>
    <property type="molecule type" value="Genomic_DNA"/>
</dbReference>
<name>A0ABU1IGR0_9BURK</name>
<comment type="caution">
    <text evidence="1">The sequence shown here is derived from an EMBL/GenBank/DDBJ whole genome shotgun (WGS) entry which is preliminary data.</text>
</comment>
<protein>
    <submittedName>
        <fullName evidence="1">Uncharacterized protein</fullName>
    </submittedName>
</protein>
<evidence type="ECO:0000313" key="2">
    <source>
        <dbReference type="Proteomes" id="UP001267710"/>
    </source>
</evidence>
<gene>
    <name evidence="1" type="ORF">QE399_004101</name>
</gene>